<dbReference type="AlphaFoldDB" id="A0A812LBV6"/>
<feature type="transmembrane region" description="Helical" evidence="6">
    <location>
        <begin position="140"/>
        <end position="163"/>
    </location>
</feature>
<dbReference type="Proteomes" id="UP000649617">
    <property type="component" value="Unassembled WGS sequence"/>
</dbReference>
<comment type="caution">
    <text evidence="8">The sequence shown here is derived from an EMBL/GenBank/DDBJ whole genome shotgun (WGS) entry which is preliminary data.</text>
</comment>
<dbReference type="Gene3D" id="1.20.1250.20">
    <property type="entry name" value="MFS general substrate transporter like domains"/>
    <property type="match status" value="1"/>
</dbReference>
<feature type="transmembrane region" description="Helical" evidence="6">
    <location>
        <begin position="220"/>
        <end position="243"/>
    </location>
</feature>
<dbReference type="PANTHER" id="PTHR23504:SF15">
    <property type="entry name" value="MAJOR FACILITATOR SUPERFAMILY (MFS) PROFILE DOMAIN-CONTAINING PROTEIN"/>
    <property type="match status" value="1"/>
</dbReference>
<feature type="transmembrane region" description="Helical" evidence="6">
    <location>
        <begin position="112"/>
        <end position="134"/>
    </location>
</feature>
<comment type="subcellular location">
    <subcellularLocation>
        <location evidence="1">Membrane</location>
        <topology evidence="1">Multi-pass membrane protein</topology>
    </subcellularLocation>
</comment>
<evidence type="ECO:0000313" key="9">
    <source>
        <dbReference type="Proteomes" id="UP000649617"/>
    </source>
</evidence>
<dbReference type="InterPro" id="IPR020846">
    <property type="entry name" value="MFS_dom"/>
</dbReference>
<keyword evidence="3 6" id="KW-0812">Transmembrane</keyword>
<dbReference type="OrthoDB" id="10262656at2759"/>
<dbReference type="EMBL" id="CAJNIZ010005800">
    <property type="protein sequence ID" value="CAE7244648.1"/>
    <property type="molecule type" value="Genomic_DNA"/>
</dbReference>
<evidence type="ECO:0000256" key="5">
    <source>
        <dbReference type="ARBA" id="ARBA00023136"/>
    </source>
</evidence>
<evidence type="ECO:0000256" key="2">
    <source>
        <dbReference type="ARBA" id="ARBA00022448"/>
    </source>
</evidence>
<accession>A0A812LBV6</accession>
<evidence type="ECO:0000256" key="6">
    <source>
        <dbReference type="SAM" id="Phobius"/>
    </source>
</evidence>
<feature type="transmembrane region" description="Helical" evidence="6">
    <location>
        <begin position="348"/>
        <end position="365"/>
    </location>
</feature>
<evidence type="ECO:0000313" key="8">
    <source>
        <dbReference type="EMBL" id="CAE7244648.1"/>
    </source>
</evidence>
<feature type="transmembrane region" description="Helical" evidence="6">
    <location>
        <begin position="20"/>
        <end position="40"/>
    </location>
</feature>
<organism evidence="8 9">
    <name type="scientific">Symbiodinium pilosum</name>
    <name type="common">Dinoflagellate</name>
    <dbReference type="NCBI Taxonomy" id="2952"/>
    <lineage>
        <taxon>Eukaryota</taxon>
        <taxon>Sar</taxon>
        <taxon>Alveolata</taxon>
        <taxon>Dinophyceae</taxon>
        <taxon>Suessiales</taxon>
        <taxon>Symbiodiniaceae</taxon>
        <taxon>Symbiodinium</taxon>
    </lineage>
</organism>
<proteinExistence type="predicted"/>
<sequence>FTMPSPALPAIRDRFVLPDWETGVVAASMSLGMLAAVWFWPTRSDAWGRTTVLKMSLSITALCFLLQAGLLRMEWFHAFLFMRLLTGCFAGCNPIFKAYLADVVPPSELPRFMVWREASATFAFIVGPLLGGLLTSQIGIAGPFVATFVAHGLGALMIFSGCVEESPVRLPDKVDESERHQSEDWPPLVIKVFIMSFFYVVSQTCFSIFTPLLLHDGFGFGAEAIGGFLTVVSSGVLACQLLCYKPLERRLGLEYTGAVGALTIMMGLLLMGLRNPFNQPYLLYLGGACYAFGSATFPATVPTLLAKSVSRDQRGKVLGRDSLINNIGRVVTPLCLAVLYGQSRFLCFAAGSCASLMVILMLLSIRREKLDKASN</sequence>
<evidence type="ECO:0000256" key="4">
    <source>
        <dbReference type="ARBA" id="ARBA00022989"/>
    </source>
</evidence>
<feature type="transmembrane region" description="Helical" evidence="6">
    <location>
        <begin position="52"/>
        <end position="70"/>
    </location>
</feature>
<evidence type="ECO:0000259" key="7">
    <source>
        <dbReference type="PROSITE" id="PS50850"/>
    </source>
</evidence>
<dbReference type="InterPro" id="IPR001958">
    <property type="entry name" value="Tet-R_TetA/multi-R_MdtG-like"/>
</dbReference>
<feature type="non-terminal residue" evidence="8">
    <location>
        <position position="1"/>
    </location>
</feature>
<feature type="transmembrane region" description="Helical" evidence="6">
    <location>
        <begin position="255"/>
        <end position="275"/>
    </location>
</feature>
<dbReference type="PROSITE" id="PS50850">
    <property type="entry name" value="MFS"/>
    <property type="match status" value="1"/>
</dbReference>
<protein>
    <submittedName>
        <fullName evidence="8">MdtG protein</fullName>
    </submittedName>
</protein>
<feature type="transmembrane region" description="Helical" evidence="6">
    <location>
        <begin position="188"/>
        <end position="214"/>
    </location>
</feature>
<feature type="transmembrane region" description="Helical" evidence="6">
    <location>
        <begin position="76"/>
        <end position="100"/>
    </location>
</feature>
<dbReference type="SUPFAM" id="SSF103473">
    <property type="entry name" value="MFS general substrate transporter"/>
    <property type="match status" value="1"/>
</dbReference>
<dbReference type="InterPro" id="IPR011701">
    <property type="entry name" value="MFS"/>
</dbReference>
<feature type="transmembrane region" description="Helical" evidence="6">
    <location>
        <begin position="281"/>
        <end position="305"/>
    </location>
</feature>
<dbReference type="Pfam" id="PF07690">
    <property type="entry name" value="MFS_1"/>
    <property type="match status" value="1"/>
</dbReference>
<dbReference type="PANTHER" id="PTHR23504">
    <property type="entry name" value="MAJOR FACILITATOR SUPERFAMILY DOMAIN-CONTAINING PROTEIN 10"/>
    <property type="match status" value="1"/>
</dbReference>
<dbReference type="PRINTS" id="PR01035">
    <property type="entry name" value="TCRTETA"/>
</dbReference>
<keyword evidence="9" id="KW-1185">Reference proteome</keyword>
<keyword evidence="5 6" id="KW-0472">Membrane</keyword>
<feature type="domain" description="Major facilitator superfamily (MFS) profile" evidence="7">
    <location>
        <begin position="1"/>
        <end position="367"/>
    </location>
</feature>
<evidence type="ECO:0000256" key="3">
    <source>
        <dbReference type="ARBA" id="ARBA00022692"/>
    </source>
</evidence>
<dbReference type="GO" id="GO:0016020">
    <property type="term" value="C:membrane"/>
    <property type="evidence" value="ECO:0007669"/>
    <property type="project" value="UniProtKB-SubCell"/>
</dbReference>
<reference evidence="8" key="1">
    <citation type="submission" date="2021-02" db="EMBL/GenBank/DDBJ databases">
        <authorList>
            <person name="Dougan E. K."/>
            <person name="Rhodes N."/>
            <person name="Thang M."/>
            <person name="Chan C."/>
        </authorList>
    </citation>
    <scope>NUCLEOTIDE SEQUENCE</scope>
</reference>
<keyword evidence="4 6" id="KW-1133">Transmembrane helix</keyword>
<keyword evidence="2" id="KW-0813">Transport</keyword>
<dbReference type="GO" id="GO:0022857">
    <property type="term" value="F:transmembrane transporter activity"/>
    <property type="evidence" value="ECO:0007669"/>
    <property type="project" value="InterPro"/>
</dbReference>
<evidence type="ECO:0000256" key="1">
    <source>
        <dbReference type="ARBA" id="ARBA00004141"/>
    </source>
</evidence>
<name>A0A812LBV6_SYMPI</name>
<dbReference type="InterPro" id="IPR036259">
    <property type="entry name" value="MFS_trans_sf"/>
</dbReference>
<gene>
    <name evidence="8" type="primary">mdtG</name>
    <name evidence="8" type="ORF">SPIL2461_LOCUS4417</name>
</gene>